<evidence type="ECO:0000259" key="12">
    <source>
        <dbReference type="Pfam" id="PF02768"/>
    </source>
</evidence>
<comment type="subcellular location">
    <subcellularLocation>
        <location evidence="1 9">Cytoplasm</location>
    </subcellularLocation>
</comment>
<dbReference type="Pfam" id="PF02768">
    <property type="entry name" value="DNA_pol3_beta_3"/>
    <property type="match status" value="1"/>
</dbReference>
<comment type="subunit">
    <text evidence="9">Forms a ring-shaped head-to-tail homodimer around DNA.</text>
</comment>
<gene>
    <name evidence="13" type="primary">dnaN</name>
    <name evidence="13" type="ORF">ACFP1B_08915</name>
</gene>
<dbReference type="InterPro" id="IPR046938">
    <property type="entry name" value="DNA_clamp_sf"/>
</dbReference>
<dbReference type="NCBIfam" id="TIGR00663">
    <property type="entry name" value="dnan"/>
    <property type="match status" value="1"/>
</dbReference>
<dbReference type="Proteomes" id="UP001596200">
    <property type="component" value="Unassembled WGS sequence"/>
</dbReference>
<comment type="similarity">
    <text evidence="2 9">Belongs to the beta sliding clamp family.</text>
</comment>
<comment type="caution">
    <text evidence="13">The sequence shown here is derived from an EMBL/GenBank/DDBJ whole genome shotgun (WGS) entry which is preliminary data.</text>
</comment>
<keyword evidence="14" id="KW-1185">Reference proteome</keyword>
<keyword evidence="4 9" id="KW-0808">Transferase</keyword>
<organism evidence="13 14">
    <name type="scientific">Streptomyces pulveraceus</name>
    <dbReference type="NCBI Taxonomy" id="68258"/>
    <lineage>
        <taxon>Bacteria</taxon>
        <taxon>Bacillati</taxon>
        <taxon>Actinomycetota</taxon>
        <taxon>Actinomycetes</taxon>
        <taxon>Kitasatosporales</taxon>
        <taxon>Streptomycetaceae</taxon>
        <taxon>Streptomyces</taxon>
    </lineage>
</organism>
<reference evidence="14" key="1">
    <citation type="journal article" date="2019" name="Int. J. Syst. Evol. Microbiol.">
        <title>The Global Catalogue of Microorganisms (GCM) 10K type strain sequencing project: providing services to taxonomists for standard genome sequencing and annotation.</title>
        <authorList>
            <consortium name="The Broad Institute Genomics Platform"/>
            <consortium name="The Broad Institute Genome Sequencing Center for Infectious Disease"/>
            <person name="Wu L."/>
            <person name="Ma J."/>
        </authorList>
    </citation>
    <scope>NUCLEOTIDE SEQUENCE [LARGE SCALE GENOMIC DNA]</scope>
    <source>
        <strain evidence="14">JCM 4147</strain>
    </source>
</reference>
<evidence type="ECO:0000256" key="8">
    <source>
        <dbReference type="ARBA" id="ARBA00023125"/>
    </source>
</evidence>
<accession>A0ABW1GFJ3</accession>
<keyword evidence="7 9" id="KW-0239">DNA-directed DNA polymerase</keyword>
<evidence type="ECO:0000256" key="9">
    <source>
        <dbReference type="PIRNR" id="PIRNR000804"/>
    </source>
</evidence>
<dbReference type="RefSeq" id="WP_344512622.1">
    <property type="nucleotide sequence ID" value="NZ_BAAATU010000024.1"/>
</dbReference>
<dbReference type="GO" id="GO:0003887">
    <property type="term" value="F:DNA-directed DNA polymerase activity"/>
    <property type="evidence" value="ECO:0007669"/>
    <property type="project" value="UniProtKB-EC"/>
</dbReference>
<dbReference type="CDD" id="cd00140">
    <property type="entry name" value="beta_clamp"/>
    <property type="match status" value="1"/>
</dbReference>
<evidence type="ECO:0000256" key="7">
    <source>
        <dbReference type="ARBA" id="ARBA00022932"/>
    </source>
</evidence>
<dbReference type="InterPro" id="IPR001001">
    <property type="entry name" value="DNA_polIII_beta"/>
</dbReference>
<dbReference type="Pfam" id="PF02767">
    <property type="entry name" value="DNA_pol3_beta_2"/>
    <property type="match status" value="1"/>
</dbReference>
<keyword evidence="3 9" id="KW-0963">Cytoplasm</keyword>
<evidence type="ECO:0000256" key="3">
    <source>
        <dbReference type="ARBA" id="ARBA00022490"/>
    </source>
</evidence>
<keyword evidence="5 9" id="KW-0548">Nucleotidyltransferase</keyword>
<dbReference type="SUPFAM" id="SSF55979">
    <property type="entry name" value="DNA clamp"/>
    <property type="match status" value="3"/>
</dbReference>
<evidence type="ECO:0000256" key="5">
    <source>
        <dbReference type="ARBA" id="ARBA00022695"/>
    </source>
</evidence>
<evidence type="ECO:0000313" key="14">
    <source>
        <dbReference type="Proteomes" id="UP001596200"/>
    </source>
</evidence>
<evidence type="ECO:0000256" key="1">
    <source>
        <dbReference type="ARBA" id="ARBA00004496"/>
    </source>
</evidence>
<keyword evidence="6 9" id="KW-0235">DNA replication</keyword>
<evidence type="ECO:0000256" key="2">
    <source>
        <dbReference type="ARBA" id="ARBA00010752"/>
    </source>
</evidence>
<sequence>MKIRVERDVLAEAVAWVARSLPARPPAPVLAGLLLKAEDGALSFSSFDYEVSARVSVDAEVEEDGTVLVSGRLLADICRALPNRPVEISTDGVRATVVCGSSRFTLHTLPVEEYPALPEMPTATGTVPGEVFASAAAQVAIAAGRDDTLPVLTGVRIEIEGDTVTLASTDRYRFAVREFLWKPENPDASAVALVPAKTLLDTAKALTSGDTVTLALSGSGAGEGLIGFEGAGRRTTTRLLEGDLPKYRTLFPTEFNSVAVIETAPFVEAVKRVALVAERNTPVRLSFEQGVLILEAGSSDDAQAVERVDAVLEGDDISIAFNPTFLLDGLSAIDSPVAQLSFTTSTKPALLSGRPAVDAEANDAYKYLIMPVRLSG</sequence>
<dbReference type="PANTHER" id="PTHR30478:SF0">
    <property type="entry name" value="BETA SLIDING CLAMP"/>
    <property type="match status" value="1"/>
</dbReference>
<dbReference type="InterPro" id="IPR022637">
    <property type="entry name" value="DNA_polIII_beta_cen"/>
</dbReference>
<dbReference type="InterPro" id="IPR022634">
    <property type="entry name" value="DNA_polIII_beta_N"/>
</dbReference>
<dbReference type="SMART" id="SM00480">
    <property type="entry name" value="POL3Bc"/>
    <property type="match status" value="1"/>
</dbReference>
<evidence type="ECO:0000259" key="10">
    <source>
        <dbReference type="Pfam" id="PF00712"/>
    </source>
</evidence>
<protein>
    <recommendedName>
        <fullName evidence="9">Beta sliding clamp</fullName>
    </recommendedName>
</protein>
<name>A0ABW1GFJ3_9ACTN</name>
<proteinExistence type="inferred from homology"/>
<feature type="domain" description="DNA polymerase III beta sliding clamp N-terminal" evidence="10">
    <location>
        <begin position="1"/>
        <end position="118"/>
    </location>
</feature>
<keyword evidence="8" id="KW-0238">DNA-binding</keyword>
<evidence type="ECO:0000256" key="4">
    <source>
        <dbReference type="ARBA" id="ARBA00022679"/>
    </source>
</evidence>
<dbReference type="PANTHER" id="PTHR30478">
    <property type="entry name" value="DNA POLYMERASE III SUBUNIT BETA"/>
    <property type="match status" value="1"/>
</dbReference>
<dbReference type="PIRSF" id="PIRSF000804">
    <property type="entry name" value="DNA_pol_III_b"/>
    <property type="match status" value="1"/>
</dbReference>
<feature type="domain" description="DNA polymerase III beta sliding clamp central" evidence="11">
    <location>
        <begin position="127"/>
        <end position="246"/>
    </location>
</feature>
<dbReference type="EMBL" id="JBHSPU010000009">
    <property type="protein sequence ID" value="MFC5913544.1"/>
    <property type="molecule type" value="Genomic_DNA"/>
</dbReference>
<dbReference type="InterPro" id="IPR022635">
    <property type="entry name" value="DNA_polIII_beta_C"/>
</dbReference>
<evidence type="ECO:0000259" key="11">
    <source>
        <dbReference type="Pfam" id="PF02767"/>
    </source>
</evidence>
<dbReference type="Pfam" id="PF00712">
    <property type="entry name" value="DNA_pol3_beta"/>
    <property type="match status" value="1"/>
</dbReference>
<feature type="domain" description="DNA polymerase III beta sliding clamp C-terminal" evidence="12">
    <location>
        <begin position="248"/>
        <end position="372"/>
    </location>
</feature>
<dbReference type="Gene3D" id="3.10.150.10">
    <property type="entry name" value="DNA Polymerase III, subunit A, domain 2"/>
    <property type="match status" value="3"/>
</dbReference>
<evidence type="ECO:0000313" key="13">
    <source>
        <dbReference type="EMBL" id="MFC5913544.1"/>
    </source>
</evidence>
<comment type="function">
    <text evidence="9">Confers DNA tethering and processivity to DNA polymerases and other proteins. Acts as a clamp, forming a ring around DNA (a reaction catalyzed by the clamp-loading complex) which diffuses in an ATP-independent manner freely and bidirectionally along dsDNA. Initially characterized for its ability to contact the catalytic subunit of DNA polymerase III (Pol III), a complex, multichain enzyme responsible for most of the replicative synthesis in bacteria; Pol III exhibits 3'-5' exonuclease proofreading activity. The beta chain is required for initiation of replication as well as for processivity of DNA replication.</text>
</comment>
<evidence type="ECO:0000256" key="6">
    <source>
        <dbReference type="ARBA" id="ARBA00022705"/>
    </source>
</evidence>